<reference evidence="2 3" key="1">
    <citation type="journal article" date="2013" name="Nature">
        <title>Insights into bilaterian evolution from three spiralian genomes.</title>
        <authorList>
            <person name="Simakov O."/>
            <person name="Marletaz F."/>
            <person name="Cho S.J."/>
            <person name="Edsinger-Gonzales E."/>
            <person name="Havlak P."/>
            <person name="Hellsten U."/>
            <person name="Kuo D.H."/>
            <person name="Larsson T."/>
            <person name="Lv J."/>
            <person name="Arendt D."/>
            <person name="Savage R."/>
            <person name="Osoegawa K."/>
            <person name="de Jong P."/>
            <person name="Grimwood J."/>
            <person name="Chapman J.A."/>
            <person name="Shapiro H."/>
            <person name="Aerts A."/>
            <person name="Otillar R.P."/>
            <person name="Terry A.Y."/>
            <person name="Boore J.L."/>
            <person name="Grigoriev I.V."/>
            <person name="Lindberg D.R."/>
            <person name="Seaver E.C."/>
            <person name="Weisblat D.A."/>
            <person name="Putnam N.H."/>
            <person name="Rokhsar D.S."/>
        </authorList>
    </citation>
    <scope>NUCLEOTIDE SEQUENCE [LARGE SCALE GENOMIC DNA]</scope>
</reference>
<name>V4AIQ8_LOTGI</name>
<evidence type="ECO:0000256" key="1">
    <source>
        <dbReference type="SAM" id="Phobius"/>
    </source>
</evidence>
<dbReference type="Proteomes" id="UP000030746">
    <property type="component" value="Unassembled WGS sequence"/>
</dbReference>
<evidence type="ECO:0000313" key="2">
    <source>
        <dbReference type="EMBL" id="ESO96892.1"/>
    </source>
</evidence>
<keyword evidence="1" id="KW-0472">Membrane</keyword>
<feature type="transmembrane region" description="Helical" evidence="1">
    <location>
        <begin position="12"/>
        <end position="31"/>
    </location>
</feature>
<protein>
    <submittedName>
        <fullName evidence="2">Uncharacterized protein</fullName>
    </submittedName>
</protein>
<dbReference type="AlphaFoldDB" id="V4AIQ8"/>
<accession>V4AIQ8</accession>
<dbReference type="GeneID" id="20246499"/>
<keyword evidence="1" id="KW-0812">Transmembrane</keyword>
<dbReference type="EMBL" id="KB201362">
    <property type="protein sequence ID" value="ESO96892.1"/>
    <property type="molecule type" value="Genomic_DNA"/>
</dbReference>
<evidence type="ECO:0000313" key="3">
    <source>
        <dbReference type="Proteomes" id="UP000030746"/>
    </source>
</evidence>
<keyword evidence="3" id="KW-1185">Reference proteome</keyword>
<dbReference type="RefSeq" id="XP_009052389.1">
    <property type="nucleotide sequence ID" value="XM_009054141.1"/>
</dbReference>
<dbReference type="CTD" id="20246499"/>
<dbReference type="HOGENOM" id="CLU_3016595_0_0_1"/>
<keyword evidence="1" id="KW-1133">Transmembrane helix</keyword>
<gene>
    <name evidence="2" type="ORF">LOTGIDRAFT_214423</name>
</gene>
<proteinExistence type="predicted"/>
<sequence length="56" mass="6650">MSINMFSNLELVIINNLVISQVIAIYVFAYVDFFCFQHSIMYHEVLLILIMKNTEY</sequence>
<dbReference type="KEGG" id="lgi:LOTGIDRAFT_214423"/>
<organism evidence="2 3">
    <name type="scientific">Lottia gigantea</name>
    <name type="common">Giant owl limpet</name>
    <dbReference type="NCBI Taxonomy" id="225164"/>
    <lineage>
        <taxon>Eukaryota</taxon>
        <taxon>Metazoa</taxon>
        <taxon>Spiralia</taxon>
        <taxon>Lophotrochozoa</taxon>
        <taxon>Mollusca</taxon>
        <taxon>Gastropoda</taxon>
        <taxon>Patellogastropoda</taxon>
        <taxon>Lottioidea</taxon>
        <taxon>Lottiidae</taxon>
        <taxon>Lottia</taxon>
    </lineage>
</organism>